<dbReference type="Proteomes" id="UP001161325">
    <property type="component" value="Unassembled WGS sequence"/>
</dbReference>
<dbReference type="InterPro" id="IPR002471">
    <property type="entry name" value="Pept_S9_AS"/>
</dbReference>
<evidence type="ECO:0000313" key="7">
    <source>
        <dbReference type="EMBL" id="GLC24045.1"/>
    </source>
</evidence>
<dbReference type="SUPFAM" id="SSF82171">
    <property type="entry name" value="DPP6 N-terminal domain-like"/>
    <property type="match status" value="1"/>
</dbReference>
<evidence type="ECO:0000313" key="8">
    <source>
        <dbReference type="Proteomes" id="UP001161325"/>
    </source>
</evidence>
<dbReference type="AlphaFoldDB" id="A0AA37QD00"/>
<dbReference type="Pfam" id="PF00930">
    <property type="entry name" value="DPPIV_N"/>
    <property type="match status" value="1"/>
</dbReference>
<dbReference type="RefSeq" id="WP_284348491.1">
    <property type="nucleotide sequence ID" value="NZ_BRXS01000001.1"/>
</dbReference>
<dbReference type="PROSITE" id="PS00708">
    <property type="entry name" value="PRO_ENDOPEP_SER"/>
    <property type="match status" value="1"/>
</dbReference>
<evidence type="ECO:0000256" key="1">
    <source>
        <dbReference type="ARBA" id="ARBA00022670"/>
    </source>
</evidence>
<dbReference type="FunFam" id="3.40.50.1820:FF:000003">
    <property type="entry name" value="Dipeptidyl peptidase 4"/>
    <property type="match status" value="1"/>
</dbReference>
<dbReference type="InterPro" id="IPR001375">
    <property type="entry name" value="Peptidase_S9_cat"/>
</dbReference>
<reference evidence="7" key="1">
    <citation type="submission" date="2022-08" db="EMBL/GenBank/DDBJ databases">
        <title>Draft genome sequencing of Roseisolibacter agri AW1220.</title>
        <authorList>
            <person name="Tobiishi Y."/>
            <person name="Tonouchi A."/>
        </authorList>
    </citation>
    <scope>NUCLEOTIDE SEQUENCE</scope>
    <source>
        <strain evidence="7">AW1220</strain>
    </source>
</reference>
<feature type="chain" id="PRO_5041440193" evidence="4">
    <location>
        <begin position="29"/>
        <end position="788"/>
    </location>
</feature>
<evidence type="ECO:0000256" key="2">
    <source>
        <dbReference type="ARBA" id="ARBA00022801"/>
    </source>
</evidence>
<dbReference type="GO" id="GO:0004252">
    <property type="term" value="F:serine-type endopeptidase activity"/>
    <property type="evidence" value="ECO:0007669"/>
    <property type="project" value="InterPro"/>
</dbReference>
<keyword evidence="8" id="KW-1185">Reference proteome</keyword>
<sequence length="788" mass="86318">MRHASLRRPLVAAAIAASLASAFVPALGAQQPAADTRRLTVERIFGGRELTPFGAPGVRWMKDGRSYVAARAAEGGRGTELVRVDALTGAATVLVPASVLVDARGQPIAVEELELSPDERKALLFSNSVRVWRTNTRGTYHVVDFDARRVIPIAIITTPGTGASRAADSMPAPALGQNPTASSLPSFIGRGLASGAADPDLQQFAKFSPDSRSVAYVRANDLWVKDLASGAVTRLTTDGSDDVINGTTDWVYEEELGLQDAFRWSPDSRRLAYWRFDQHAVPAFPMVNETAEQYPLVSVLRYPKAGAPNSRVTVGVVAAAGGPTKWMDVGPDTGQYVARMEWVDADSIAVQRLPRKQDRLDLLLVSATTGRARTVLTDRDSAYVDVEGEAVRWLDGRRRFLYRSDRGGWRGWWLYDRSGRLIRQVTPNGADHLSVAGVDERAGVAYVTAAAPTPTERNLYRCALAGAAPSCTRVTAQPGTHAVDVAPGARWAIDTWSRLGRPPVVTLHELPAMRTVRTLEDNAAVAQRLAALELAAPQFLRVPMADGTQLDAYRLVPPRFDSTQAHPVLMYVYGGPAAPQVNDAWSGTRFLWHQMLAQQGYVVLVVDNRGAAWRGRDFRKLTQYRLGVQESSDQIEAARWVARQPWADAKRVGIWGWSYGGYMTALSLARGGSVFKAGIAVAPVVDWRFYDTIYTERFMWTPQENPNGYQLSAVGSYVNNLTARLLLVHGTGDDNVHPQNSTVLADLLQQAGKPFTMMLYPNRTHSISGGRTQVHLFDTFTRFVLENL</sequence>
<dbReference type="Gene3D" id="2.140.10.30">
    <property type="entry name" value="Dipeptidylpeptidase IV, N-terminal domain"/>
    <property type="match status" value="2"/>
</dbReference>
<dbReference type="InterPro" id="IPR002469">
    <property type="entry name" value="Peptidase_S9B_N"/>
</dbReference>
<dbReference type="PANTHER" id="PTHR11731:SF193">
    <property type="entry name" value="DIPEPTIDYL PEPTIDASE 9"/>
    <property type="match status" value="1"/>
</dbReference>
<feature type="domain" description="Dipeptidylpeptidase IV N-terminal" evidence="6">
    <location>
        <begin position="116"/>
        <end position="503"/>
    </location>
</feature>
<comment type="caution">
    <text evidence="7">The sequence shown here is derived from an EMBL/GenBank/DDBJ whole genome shotgun (WGS) entry which is preliminary data.</text>
</comment>
<feature type="domain" description="Peptidase S9 prolyl oligopeptidase catalytic" evidence="5">
    <location>
        <begin position="594"/>
        <end position="788"/>
    </location>
</feature>
<keyword evidence="1" id="KW-0645">Protease</keyword>
<dbReference type="Pfam" id="PF00326">
    <property type="entry name" value="Peptidase_S9"/>
    <property type="match status" value="1"/>
</dbReference>
<feature type="signal peptide" evidence="4">
    <location>
        <begin position="1"/>
        <end position="28"/>
    </location>
</feature>
<dbReference type="GO" id="GO:0006508">
    <property type="term" value="P:proteolysis"/>
    <property type="evidence" value="ECO:0007669"/>
    <property type="project" value="UniProtKB-KW"/>
</dbReference>
<evidence type="ECO:0000256" key="3">
    <source>
        <dbReference type="ARBA" id="ARBA00023180"/>
    </source>
</evidence>
<evidence type="ECO:0000259" key="5">
    <source>
        <dbReference type="Pfam" id="PF00326"/>
    </source>
</evidence>
<dbReference type="InterPro" id="IPR029058">
    <property type="entry name" value="AB_hydrolase_fold"/>
</dbReference>
<dbReference type="PANTHER" id="PTHR11731">
    <property type="entry name" value="PROTEASE FAMILY S9B,C DIPEPTIDYL-PEPTIDASE IV-RELATED"/>
    <property type="match status" value="1"/>
</dbReference>
<keyword evidence="2" id="KW-0378">Hydrolase</keyword>
<accession>A0AA37QD00</accession>
<dbReference type="InterPro" id="IPR050278">
    <property type="entry name" value="Serine_Prot_S9B/DPPIV"/>
</dbReference>
<dbReference type="SUPFAM" id="SSF53474">
    <property type="entry name" value="alpha/beta-Hydrolases"/>
    <property type="match status" value="1"/>
</dbReference>
<dbReference type="EMBL" id="BRXS01000001">
    <property type="protein sequence ID" value="GLC24045.1"/>
    <property type="molecule type" value="Genomic_DNA"/>
</dbReference>
<evidence type="ECO:0000256" key="4">
    <source>
        <dbReference type="SAM" id="SignalP"/>
    </source>
</evidence>
<dbReference type="GO" id="GO:0008239">
    <property type="term" value="F:dipeptidyl-peptidase activity"/>
    <property type="evidence" value="ECO:0007669"/>
    <property type="project" value="TreeGrafter"/>
</dbReference>
<proteinExistence type="predicted"/>
<keyword evidence="4" id="KW-0732">Signal</keyword>
<dbReference type="Gene3D" id="3.40.50.1820">
    <property type="entry name" value="alpha/beta hydrolase"/>
    <property type="match status" value="1"/>
</dbReference>
<name>A0AA37QD00_9BACT</name>
<evidence type="ECO:0000259" key="6">
    <source>
        <dbReference type="Pfam" id="PF00930"/>
    </source>
</evidence>
<protein>
    <submittedName>
        <fullName evidence="7">Peptidase S9</fullName>
    </submittedName>
</protein>
<gene>
    <name evidence="7" type="ORF">rosag_05580</name>
</gene>
<keyword evidence="3" id="KW-0325">Glycoprotein</keyword>
<organism evidence="7 8">
    <name type="scientific">Roseisolibacter agri</name>
    <dbReference type="NCBI Taxonomy" id="2014610"/>
    <lineage>
        <taxon>Bacteria</taxon>
        <taxon>Pseudomonadati</taxon>
        <taxon>Gemmatimonadota</taxon>
        <taxon>Gemmatimonadia</taxon>
        <taxon>Gemmatimonadales</taxon>
        <taxon>Gemmatimonadaceae</taxon>
        <taxon>Roseisolibacter</taxon>
    </lineage>
</organism>